<dbReference type="EMBL" id="WMBR01000005">
    <property type="protein sequence ID" value="MXP23513.1"/>
    <property type="molecule type" value="Genomic_DNA"/>
</dbReference>
<evidence type="ECO:0000256" key="1">
    <source>
        <dbReference type="ARBA" id="ARBA00023015"/>
    </source>
</evidence>
<dbReference type="InterPro" id="IPR050109">
    <property type="entry name" value="HTH-type_TetR-like_transc_reg"/>
</dbReference>
<feature type="region of interest" description="Disordered" evidence="5">
    <location>
        <begin position="1"/>
        <end position="21"/>
    </location>
</feature>
<evidence type="ECO:0000256" key="2">
    <source>
        <dbReference type="ARBA" id="ARBA00023125"/>
    </source>
</evidence>
<dbReference type="PRINTS" id="PR00455">
    <property type="entry name" value="HTHTETR"/>
</dbReference>
<reference evidence="7 8" key="1">
    <citation type="submission" date="2019-11" db="EMBL/GenBank/DDBJ databases">
        <title>Gordonia sp. nov., a novel actinobacterium isolated from mangrove soil in Hainan.</title>
        <authorList>
            <person name="Huang X."/>
            <person name="Xie Y."/>
            <person name="Chu X."/>
            <person name="Xiao K."/>
        </authorList>
    </citation>
    <scope>NUCLEOTIDE SEQUENCE [LARGE SCALE GENOMIC DNA]</scope>
    <source>
        <strain evidence="7 8">HNM0687</strain>
    </source>
</reference>
<dbReference type="SUPFAM" id="SSF46689">
    <property type="entry name" value="Homeodomain-like"/>
    <property type="match status" value="1"/>
</dbReference>
<feature type="domain" description="HTH tetR-type" evidence="6">
    <location>
        <begin position="18"/>
        <end position="78"/>
    </location>
</feature>
<evidence type="ECO:0000259" key="6">
    <source>
        <dbReference type="PROSITE" id="PS50977"/>
    </source>
</evidence>
<feature type="compositionally biased region" description="Basic and acidic residues" evidence="5">
    <location>
        <begin position="12"/>
        <end position="21"/>
    </location>
</feature>
<keyword evidence="1" id="KW-0805">Transcription regulation</keyword>
<evidence type="ECO:0000256" key="3">
    <source>
        <dbReference type="ARBA" id="ARBA00023163"/>
    </source>
</evidence>
<dbReference type="InterPro" id="IPR041347">
    <property type="entry name" value="MftR_C"/>
</dbReference>
<evidence type="ECO:0000313" key="8">
    <source>
        <dbReference type="Proteomes" id="UP000475545"/>
    </source>
</evidence>
<dbReference type="PANTHER" id="PTHR30055:SF238">
    <property type="entry name" value="MYCOFACTOCIN BIOSYNTHESIS TRANSCRIPTIONAL REGULATOR MFTR-RELATED"/>
    <property type="match status" value="1"/>
</dbReference>
<keyword evidence="3" id="KW-0804">Transcription</keyword>
<dbReference type="GO" id="GO:0003700">
    <property type="term" value="F:DNA-binding transcription factor activity"/>
    <property type="evidence" value="ECO:0007669"/>
    <property type="project" value="TreeGrafter"/>
</dbReference>
<keyword evidence="2 4" id="KW-0238">DNA-binding</keyword>
<evidence type="ECO:0000256" key="4">
    <source>
        <dbReference type="PROSITE-ProRule" id="PRU00335"/>
    </source>
</evidence>
<sequence length="203" mass="22653">MSTPSTTTPMSQRDKNRARTRRDIETAALEMFETQGYHATTVDQITRLAGCSNATFFRHFRSKEDVLFANDDAAARELARFVDERVDRAHTLGALAEPFAAYATSLLVEATSDAQRLTRLVMTTPDLEARSLRMRLKWEHAVSRTLASESDSDRTSFDDVLLASLAVSCLSTALWRWQEVDISDDVGTLTKAAFESAVRLGSR</sequence>
<dbReference type="Gene3D" id="1.10.357.10">
    <property type="entry name" value="Tetracycline Repressor, domain 2"/>
    <property type="match status" value="1"/>
</dbReference>
<comment type="caution">
    <text evidence="7">The sequence shown here is derived from an EMBL/GenBank/DDBJ whole genome shotgun (WGS) entry which is preliminary data.</text>
</comment>
<accession>A0A6L7GVB3</accession>
<name>A0A6L7GVB3_9ACTN</name>
<gene>
    <name evidence="7" type="ORF">GIY30_19415</name>
</gene>
<dbReference type="GO" id="GO:0000976">
    <property type="term" value="F:transcription cis-regulatory region binding"/>
    <property type="evidence" value="ECO:0007669"/>
    <property type="project" value="TreeGrafter"/>
</dbReference>
<feature type="compositionally biased region" description="Low complexity" evidence="5">
    <location>
        <begin position="1"/>
        <end position="11"/>
    </location>
</feature>
<dbReference type="PROSITE" id="PS50977">
    <property type="entry name" value="HTH_TETR_2"/>
    <property type="match status" value="1"/>
</dbReference>
<evidence type="ECO:0000313" key="7">
    <source>
        <dbReference type="EMBL" id="MXP23513.1"/>
    </source>
</evidence>
<protein>
    <submittedName>
        <fullName evidence="7">TetR family transcriptional regulator</fullName>
    </submittedName>
</protein>
<dbReference type="Pfam" id="PF17754">
    <property type="entry name" value="TetR_C_14"/>
    <property type="match status" value="1"/>
</dbReference>
<dbReference type="PANTHER" id="PTHR30055">
    <property type="entry name" value="HTH-TYPE TRANSCRIPTIONAL REGULATOR RUTR"/>
    <property type="match status" value="1"/>
</dbReference>
<dbReference type="Proteomes" id="UP000475545">
    <property type="component" value="Unassembled WGS sequence"/>
</dbReference>
<proteinExistence type="predicted"/>
<evidence type="ECO:0000256" key="5">
    <source>
        <dbReference type="SAM" id="MobiDB-lite"/>
    </source>
</evidence>
<feature type="DNA-binding region" description="H-T-H motif" evidence="4">
    <location>
        <begin position="41"/>
        <end position="60"/>
    </location>
</feature>
<keyword evidence="8" id="KW-1185">Reference proteome</keyword>
<dbReference type="AlphaFoldDB" id="A0A6L7GVB3"/>
<organism evidence="7 8">
    <name type="scientific">Gordonia mangrovi</name>
    <dbReference type="NCBI Taxonomy" id="2665643"/>
    <lineage>
        <taxon>Bacteria</taxon>
        <taxon>Bacillati</taxon>
        <taxon>Actinomycetota</taxon>
        <taxon>Actinomycetes</taxon>
        <taxon>Mycobacteriales</taxon>
        <taxon>Gordoniaceae</taxon>
        <taxon>Gordonia</taxon>
    </lineage>
</organism>
<dbReference type="InterPro" id="IPR009057">
    <property type="entry name" value="Homeodomain-like_sf"/>
</dbReference>
<dbReference type="InterPro" id="IPR001647">
    <property type="entry name" value="HTH_TetR"/>
</dbReference>
<dbReference type="Pfam" id="PF00440">
    <property type="entry name" value="TetR_N"/>
    <property type="match status" value="1"/>
</dbReference>